<keyword evidence="10" id="KW-1185">Reference proteome</keyword>
<feature type="region of interest" description="Disordered" evidence="7">
    <location>
        <begin position="1"/>
        <end position="152"/>
    </location>
</feature>
<protein>
    <recommendedName>
        <fullName evidence="6">RNA methyltransferase</fullName>
        <ecNumber evidence="6">2.1.1.-</ecNumber>
    </recommendedName>
</protein>
<feature type="region of interest" description="Disordered" evidence="7">
    <location>
        <begin position="449"/>
        <end position="468"/>
    </location>
</feature>
<dbReference type="GO" id="GO:0008171">
    <property type="term" value="F:O-methyltransferase activity"/>
    <property type="evidence" value="ECO:0007669"/>
    <property type="project" value="UniProtKB-UniRule"/>
</dbReference>
<gene>
    <name evidence="9" type="ORF">MSPICULIGERA_LOCUS19476</name>
</gene>
<comment type="caution">
    <text evidence="9">The sequence shown here is derived from an EMBL/GenBank/DDBJ whole genome shotgun (WGS) entry which is preliminary data.</text>
</comment>
<evidence type="ECO:0000256" key="4">
    <source>
        <dbReference type="ARBA" id="ARBA00022691"/>
    </source>
</evidence>
<dbReference type="PANTHER" id="PTHR12315:SF0">
    <property type="entry name" value="7SK SNRNA METHYLPHOSPHATE CAPPING ENZYME"/>
    <property type="match status" value="1"/>
</dbReference>
<dbReference type="SUPFAM" id="SSF53335">
    <property type="entry name" value="S-adenosyl-L-methionine-dependent methyltransferases"/>
    <property type="match status" value="1"/>
</dbReference>
<feature type="compositionally biased region" description="Basic and acidic residues" evidence="7">
    <location>
        <begin position="1"/>
        <end position="10"/>
    </location>
</feature>
<evidence type="ECO:0000256" key="1">
    <source>
        <dbReference type="ARBA" id="ARBA00008361"/>
    </source>
</evidence>
<accession>A0AA36G6H5</accession>
<dbReference type="EMBL" id="CATQJA010002663">
    <property type="protein sequence ID" value="CAJ0581312.1"/>
    <property type="molecule type" value="Genomic_DNA"/>
</dbReference>
<evidence type="ECO:0000313" key="9">
    <source>
        <dbReference type="EMBL" id="CAJ0581312.1"/>
    </source>
</evidence>
<feature type="compositionally biased region" description="Basic residues" evidence="7">
    <location>
        <begin position="11"/>
        <end position="26"/>
    </location>
</feature>
<dbReference type="PANTHER" id="PTHR12315">
    <property type="entry name" value="BICOID-INTERACTING PROTEIN RELATED"/>
    <property type="match status" value="1"/>
</dbReference>
<dbReference type="InterPro" id="IPR029063">
    <property type="entry name" value="SAM-dependent_MTases_sf"/>
</dbReference>
<evidence type="ECO:0000256" key="5">
    <source>
        <dbReference type="PROSITE-ProRule" id="PRU00848"/>
    </source>
</evidence>
<dbReference type="GO" id="GO:0032259">
    <property type="term" value="P:methylation"/>
    <property type="evidence" value="ECO:0007669"/>
    <property type="project" value="UniProtKB-KW"/>
</dbReference>
<reference evidence="9" key="1">
    <citation type="submission" date="2023-06" db="EMBL/GenBank/DDBJ databases">
        <authorList>
            <person name="Delattre M."/>
        </authorList>
    </citation>
    <scope>NUCLEOTIDE SEQUENCE</scope>
    <source>
        <strain evidence="9">AF72</strain>
    </source>
</reference>
<proteinExistence type="inferred from homology"/>
<organism evidence="9 10">
    <name type="scientific">Mesorhabditis spiculigera</name>
    <dbReference type="NCBI Taxonomy" id="96644"/>
    <lineage>
        <taxon>Eukaryota</taxon>
        <taxon>Metazoa</taxon>
        <taxon>Ecdysozoa</taxon>
        <taxon>Nematoda</taxon>
        <taxon>Chromadorea</taxon>
        <taxon>Rhabditida</taxon>
        <taxon>Rhabditina</taxon>
        <taxon>Rhabditomorpha</taxon>
        <taxon>Rhabditoidea</taxon>
        <taxon>Rhabditidae</taxon>
        <taxon>Mesorhabditinae</taxon>
        <taxon>Mesorhabditis</taxon>
    </lineage>
</organism>
<feature type="compositionally biased region" description="Basic and acidic residues" evidence="7">
    <location>
        <begin position="74"/>
        <end position="83"/>
    </location>
</feature>
<evidence type="ECO:0000313" key="10">
    <source>
        <dbReference type="Proteomes" id="UP001177023"/>
    </source>
</evidence>
<dbReference type="InterPro" id="IPR041698">
    <property type="entry name" value="Methyltransf_25"/>
</dbReference>
<dbReference type="Proteomes" id="UP001177023">
    <property type="component" value="Unassembled WGS sequence"/>
</dbReference>
<dbReference type="InterPro" id="IPR024160">
    <property type="entry name" value="BIN3_SAM-bd_dom"/>
</dbReference>
<dbReference type="EC" id="2.1.1.-" evidence="6"/>
<evidence type="ECO:0000256" key="2">
    <source>
        <dbReference type="ARBA" id="ARBA00022603"/>
    </source>
</evidence>
<name>A0AA36G6H5_9BILA</name>
<dbReference type="AlphaFoldDB" id="A0AA36G6H5"/>
<sequence>MGRGESSRTTHDHHRGRGRGRVRRHTFNAEGFRRKFEEAHYAPGGTKDDPLNLNGMQEEPEESDGANSEPEEVFVPKDVRDPLGLRTIKKEKRKRGVKEHRSRSNSPIPAKMKKGNSTDGGSLPAETESKKSEAVDPAKDGAKAEEQETRKSKKQYFNQKYIYGNFDRYYGARLDHGQKDSRLEVLQREWFEKKTVLDIGCNVGFVTLAIAKEYGPRRILGIDIDEHLVGVARKNIRHYCDHDIQLSGKFPASFCNQFGPVSTLPTTFKTKFPDNVWFRKENFVLEKDEFLEQVKEEFDVILALSVTKWIHLNWGDDGMRRFFIRAFKQLRPGGRFILEPQAFSTYKKRSSMSDVHRENYARIEFKPADFEMYLLETVGFDRVEHLDAPPAKTKGFQRPIDVYVKGTSNQPKPVDHGAGPYLCGPNRTTPHSTTDSPVVGRVAAEFVSTATPSSGAEASEISPMYQNT</sequence>
<dbReference type="GO" id="GO:0008173">
    <property type="term" value="F:RNA methyltransferase activity"/>
    <property type="evidence" value="ECO:0007669"/>
    <property type="project" value="UniProtKB-UniRule"/>
</dbReference>
<dbReference type="Pfam" id="PF13649">
    <property type="entry name" value="Methyltransf_25"/>
    <property type="match status" value="1"/>
</dbReference>
<dbReference type="GO" id="GO:0040031">
    <property type="term" value="P:snRNA modification"/>
    <property type="evidence" value="ECO:0007669"/>
    <property type="project" value="TreeGrafter"/>
</dbReference>
<dbReference type="InterPro" id="IPR010675">
    <property type="entry name" value="Bin3_C"/>
</dbReference>
<feature type="compositionally biased region" description="Basic and acidic residues" evidence="7">
    <location>
        <begin position="127"/>
        <end position="150"/>
    </location>
</feature>
<feature type="compositionally biased region" description="Basic and acidic residues" evidence="7">
    <location>
        <begin position="31"/>
        <end position="50"/>
    </location>
</feature>
<feature type="compositionally biased region" description="Acidic residues" evidence="7">
    <location>
        <begin position="58"/>
        <end position="72"/>
    </location>
</feature>
<feature type="compositionally biased region" description="Basic residues" evidence="7">
    <location>
        <begin position="87"/>
        <end position="103"/>
    </location>
</feature>
<evidence type="ECO:0000256" key="3">
    <source>
        <dbReference type="ARBA" id="ARBA00022679"/>
    </source>
</evidence>
<keyword evidence="4 5" id="KW-0949">S-adenosyl-L-methionine</keyword>
<dbReference type="GO" id="GO:0017069">
    <property type="term" value="F:snRNA binding"/>
    <property type="evidence" value="ECO:0007669"/>
    <property type="project" value="TreeGrafter"/>
</dbReference>
<evidence type="ECO:0000256" key="7">
    <source>
        <dbReference type="SAM" id="MobiDB-lite"/>
    </source>
</evidence>
<feature type="region of interest" description="Disordered" evidence="7">
    <location>
        <begin position="407"/>
        <end position="436"/>
    </location>
</feature>
<keyword evidence="3 6" id="KW-0808">Transferase</keyword>
<feature type="non-terminal residue" evidence="9">
    <location>
        <position position="1"/>
    </location>
</feature>
<dbReference type="InterPro" id="IPR039772">
    <property type="entry name" value="Bin3-like"/>
</dbReference>
<keyword evidence="2 6" id="KW-0489">Methyltransferase</keyword>
<dbReference type="PROSITE" id="PS51515">
    <property type="entry name" value="BIN3_SAM"/>
    <property type="match status" value="1"/>
</dbReference>
<dbReference type="FunFam" id="3.40.50.150:FF:000083">
    <property type="entry name" value="7SK snRNA methylphosphate capping enzyme"/>
    <property type="match status" value="1"/>
</dbReference>
<dbReference type="Pfam" id="PF06859">
    <property type="entry name" value="Bin3"/>
    <property type="match status" value="1"/>
</dbReference>
<evidence type="ECO:0000256" key="6">
    <source>
        <dbReference type="RuleBase" id="RU367087"/>
    </source>
</evidence>
<feature type="compositionally biased region" description="Polar residues" evidence="7">
    <location>
        <begin position="426"/>
        <end position="436"/>
    </location>
</feature>
<comment type="similarity">
    <text evidence="1 6">Belongs to the methyltransferase superfamily.</text>
</comment>
<dbReference type="CDD" id="cd02440">
    <property type="entry name" value="AdoMet_MTases"/>
    <property type="match status" value="1"/>
</dbReference>
<evidence type="ECO:0000259" key="8">
    <source>
        <dbReference type="PROSITE" id="PS51515"/>
    </source>
</evidence>
<dbReference type="Gene3D" id="3.40.50.150">
    <property type="entry name" value="Vaccinia Virus protein VP39"/>
    <property type="match status" value="1"/>
</dbReference>
<feature type="domain" description="Bin3-type SAM" evidence="8">
    <location>
        <begin position="180"/>
        <end position="408"/>
    </location>
</feature>